<proteinExistence type="inferred from homology"/>
<dbReference type="PANTHER" id="PTHR42901">
    <property type="entry name" value="ALCOHOL DEHYDROGENASE"/>
    <property type="match status" value="1"/>
</dbReference>
<dbReference type="Gene3D" id="3.40.50.720">
    <property type="entry name" value="NAD(P)-binding Rossmann-like Domain"/>
    <property type="match status" value="1"/>
</dbReference>
<name>A0A317EGE5_9PROT</name>
<keyword evidence="5" id="KW-1185">Reference proteome</keyword>
<evidence type="ECO:0000256" key="2">
    <source>
        <dbReference type="ARBA" id="ARBA00023002"/>
    </source>
</evidence>
<dbReference type="InterPro" id="IPR036291">
    <property type="entry name" value="NAD(P)-bd_dom_sf"/>
</dbReference>
<dbReference type="InterPro" id="IPR002347">
    <property type="entry name" value="SDR_fam"/>
</dbReference>
<dbReference type="EMBL" id="QGLE01000002">
    <property type="protein sequence ID" value="PWR25366.1"/>
    <property type="molecule type" value="Genomic_DNA"/>
</dbReference>
<dbReference type="SUPFAM" id="SSF51735">
    <property type="entry name" value="NAD(P)-binding Rossmann-fold domains"/>
    <property type="match status" value="1"/>
</dbReference>
<sequence length="238" mass="24997">MEKPLAGRIALITGASRGIGWAVAKAYAAAGADLILLSRTTGALEELDDAIQLAGGKPSTLVPLDLADGPGIDRLGGAIAERWGKLDILVSNAGVLGMLAPLGHIKPKDWDALMTINVTANWRLIRSLDVLLRASDAGRAIFVTSGAATKGEAYWGGYATSKAALNAMVTAYAAETETTNLRVNLLSPGPIDTGMRAKAFPGEDRATLPKPADVAPLFVELARKEETRHGQIVRYSRA</sequence>
<gene>
    <name evidence="4" type="ORF">DKG74_03640</name>
</gene>
<evidence type="ECO:0000256" key="1">
    <source>
        <dbReference type="ARBA" id="ARBA00006484"/>
    </source>
</evidence>
<dbReference type="Proteomes" id="UP000245461">
    <property type="component" value="Unassembled WGS sequence"/>
</dbReference>
<comment type="similarity">
    <text evidence="1 3">Belongs to the short-chain dehydrogenases/reductases (SDR) family.</text>
</comment>
<evidence type="ECO:0000313" key="5">
    <source>
        <dbReference type="Proteomes" id="UP000245461"/>
    </source>
</evidence>
<evidence type="ECO:0000313" key="4">
    <source>
        <dbReference type="EMBL" id="PWR25366.1"/>
    </source>
</evidence>
<protein>
    <submittedName>
        <fullName evidence="4">Oxidoreductase</fullName>
    </submittedName>
</protein>
<evidence type="ECO:0000256" key="3">
    <source>
        <dbReference type="RuleBase" id="RU000363"/>
    </source>
</evidence>
<dbReference type="OrthoDB" id="9790785at2"/>
<dbReference type="PROSITE" id="PS00061">
    <property type="entry name" value="ADH_SHORT"/>
    <property type="match status" value="1"/>
</dbReference>
<organism evidence="4 5">
    <name type="scientific">Zavarzinia aquatilis</name>
    <dbReference type="NCBI Taxonomy" id="2211142"/>
    <lineage>
        <taxon>Bacteria</taxon>
        <taxon>Pseudomonadati</taxon>
        <taxon>Pseudomonadota</taxon>
        <taxon>Alphaproteobacteria</taxon>
        <taxon>Rhodospirillales</taxon>
        <taxon>Zavarziniaceae</taxon>
        <taxon>Zavarzinia</taxon>
    </lineage>
</organism>
<keyword evidence="2" id="KW-0560">Oxidoreductase</keyword>
<accession>A0A317EGE5</accession>
<dbReference type="AlphaFoldDB" id="A0A317EGE5"/>
<dbReference type="PRINTS" id="PR00080">
    <property type="entry name" value="SDRFAMILY"/>
</dbReference>
<dbReference type="InterPro" id="IPR020904">
    <property type="entry name" value="Sc_DH/Rdtase_CS"/>
</dbReference>
<dbReference type="PANTHER" id="PTHR42901:SF1">
    <property type="entry name" value="ALCOHOL DEHYDROGENASE"/>
    <property type="match status" value="1"/>
</dbReference>
<dbReference type="Pfam" id="PF00106">
    <property type="entry name" value="adh_short"/>
    <property type="match status" value="1"/>
</dbReference>
<reference evidence="4 5" key="1">
    <citation type="submission" date="2018-05" db="EMBL/GenBank/DDBJ databases">
        <title>Zavarzinia sp. HR-AS.</title>
        <authorList>
            <person name="Lee Y."/>
            <person name="Jeon C.O."/>
        </authorList>
    </citation>
    <scope>NUCLEOTIDE SEQUENCE [LARGE SCALE GENOMIC DNA]</scope>
    <source>
        <strain evidence="4 5">HR-AS</strain>
    </source>
</reference>
<comment type="caution">
    <text evidence="4">The sequence shown here is derived from an EMBL/GenBank/DDBJ whole genome shotgun (WGS) entry which is preliminary data.</text>
</comment>
<dbReference type="PRINTS" id="PR00081">
    <property type="entry name" value="GDHRDH"/>
</dbReference>
<dbReference type="GO" id="GO:0016491">
    <property type="term" value="F:oxidoreductase activity"/>
    <property type="evidence" value="ECO:0007669"/>
    <property type="project" value="UniProtKB-KW"/>
</dbReference>